<sequence length="392" mass="44388">MRLKSGDPTSESQPAALHAARLAMLKQFHVHLPIESKMWSDDAQTDIVSLRSMDQGSVITGITGYASMPDAHYHVPKQRLSVPLFIHGDQECSRFQALRRNKFSTFSLRSPSKKKSAAGRFVLHLKRKFLAKNLLFQRPVPSSSQYKENFCSSFTLKELSKNEQASPLTVCTTNTLTNVNHPLSKMDENTEFSQLKKKIASLEILETQNGKENQPLSDDRKSLTILPEENNDNVFITAIENDIASPPFCISCDTSIGSIDHRDNAGPVRLFTNGISPTSKLDSNLYRSRCTPSYQEPEVTNSSNLLYYYHQNPSSLSIHSSHSPPAISYNSPFSKLEEMLYSKTDHNIRSPSGLEKAVNFNYGGIDEWRREIRNSMHLERRKKDEKNLPLFF</sequence>
<dbReference type="Proteomes" id="UP000663699">
    <property type="component" value="Chromosome 17"/>
</dbReference>
<dbReference type="OrthoDB" id="5344429at2759"/>
<organism evidence="1 2">
    <name type="scientific">Pneumocystis wakefieldiae</name>
    <dbReference type="NCBI Taxonomy" id="38082"/>
    <lineage>
        <taxon>Eukaryota</taxon>
        <taxon>Fungi</taxon>
        <taxon>Dikarya</taxon>
        <taxon>Ascomycota</taxon>
        <taxon>Taphrinomycotina</taxon>
        <taxon>Pneumocystomycetes</taxon>
        <taxon>Pneumocystaceae</taxon>
        <taxon>Pneumocystis</taxon>
    </lineage>
</organism>
<dbReference type="EMBL" id="CP054548">
    <property type="protein sequence ID" value="QSL67097.1"/>
    <property type="molecule type" value="Genomic_DNA"/>
</dbReference>
<accession>A0A899GES7</accession>
<proteinExistence type="predicted"/>
<reference evidence="1" key="1">
    <citation type="submission" date="2020-06" db="EMBL/GenBank/DDBJ databases">
        <title>Genomes of multiple members of Pneumocystis genus reveal paths to human pathogen Pneumocystis jirovecii.</title>
        <authorList>
            <person name="Cisse O.H."/>
            <person name="Ma L."/>
            <person name="Dekker J."/>
            <person name="Khil P."/>
            <person name="Jo J."/>
            <person name="Brenchley J."/>
            <person name="Blair R."/>
            <person name="Pahar B."/>
            <person name="Chabe M."/>
            <person name="Van Rompay K.A."/>
            <person name="Keesler R."/>
            <person name="Sukura A."/>
            <person name="Hirsch V."/>
            <person name="Kutty G."/>
            <person name="Liu Y."/>
            <person name="Peng L."/>
            <person name="Chen J."/>
            <person name="Song J."/>
            <person name="Weissenbacher-Lang C."/>
            <person name="Xu J."/>
            <person name="Upham N.S."/>
            <person name="Stajich J.E."/>
            <person name="Cuomo C.A."/>
            <person name="Cushion M.T."/>
            <person name="Kovacs J.A."/>
        </authorList>
    </citation>
    <scope>NUCLEOTIDE SEQUENCE</scope>
    <source>
        <strain evidence="1">2A</strain>
    </source>
</reference>
<keyword evidence="2" id="KW-1185">Reference proteome</keyword>
<protein>
    <submittedName>
        <fullName evidence="1">Uncharacterized protein</fullName>
    </submittedName>
</protein>
<gene>
    <name evidence="1" type="ORF">MERGE_001484</name>
</gene>
<evidence type="ECO:0000313" key="1">
    <source>
        <dbReference type="EMBL" id="QSL67097.1"/>
    </source>
</evidence>
<dbReference type="AlphaFoldDB" id="A0A899GES7"/>
<evidence type="ECO:0000313" key="2">
    <source>
        <dbReference type="Proteomes" id="UP000663699"/>
    </source>
</evidence>
<name>A0A899GES7_9ASCO</name>